<dbReference type="OrthoDB" id="9421954at2759"/>
<dbReference type="EMBL" id="KN822004">
    <property type="protein sequence ID" value="KIM70659.1"/>
    <property type="molecule type" value="Genomic_DNA"/>
</dbReference>
<keyword evidence="6 7" id="KW-0539">Nucleus</keyword>
<proteinExistence type="inferred from homology"/>
<reference evidence="11 12" key="1">
    <citation type="submission" date="2014-04" db="EMBL/GenBank/DDBJ databases">
        <authorList>
            <consortium name="DOE Joint Genome Institute"/>
            <person name="Kuo A."/>
            <person name="Kohler A."/>
            <person name="Nagy L.G."/>
            <person name="Floudas D."/>
            <person name="Copeland A."/>
            <person name="Barry K.W."/>
            <person name="Cichocki N."/>
            <person name="Veneault-Fourrey C."/>
            <person name="LaButti K."/>
            <person name="Lindquist E.A."/>
            <person name="Lipzen A."/>
            <person name="Lundell T."/>
            <person name="Morin E."/>
            <person name="Murat C."/>
            <person name="Sun H."/>
            <person name="Tunlid A."/>
            <person name="Henrissat B."/>
            <person name="Grigoriev I.V."/>
            <person name="Hibbett D.S."/>
            <person name="Martin F."/>
            <person name="Nordberg H.P."/>
            <person name="Cantor M.N."/>
            <person name="Hua S.X."/>
        </authorList>
    </citation>
    <scope>NUCLEOTIDE SEQUENCE [LARGE SCALE GENOMIC DNA]</scope>
    <source>
        <strain evidence="11 12">Foug A</strain>
    </source>
</reference>
<keyword evidence="7" id="KW-0544">Nucleosome core</keyword>
<feature type="region of interest" description="Disordered" evidence="8">
    <location>
        <begin position="1"/>
        <end position="25"/>
    </location>
</feature>
<reference evidence="12" key="2">
    <citation type="submission" date="2015-01" db="EMBL/GenBank/DDBJ databases">
        <title>Evolutionary Origins and Diversification of the Mycorrhizal Mutualists.</title>
        <authorList>
            <consortium name="DOE Joint Genome Institute"/>
            <consortium name="Mycorrhizal Genomics Consortium"/>
            <person name="Kohler A."/>
            <person name="Kuo A."/>
            <person name="Nagy L.G."/>
            <person name="Floudas D."/>
            <person name="Copeland A."/>
            <person name="Barry K.W."/>
            <person name="Cichocki N."/>
            <person name="Veneault-Fourrey C."/>
            <person name="LaButti K."/>
            <person name="Lindquist E.A."/>
            <person name="Lipzen A."/>
            <person name="Lundell T."/>
            <person name="Morin E."/>
            <person name="Murat C."/>
            <person name="Riley R."/>
            <person name="Ohm R."/>
            <person name="Sun H."/>
            <person name="Tunlid A."/>
            <person name="Henrissat B."/>
            <person name="Grigoriev I.V."/>
            <person name="Hibbett D.S."/>
            <person name="Martin F."/>
        </authorList>
    </citation>
    <scope>NUCLEOTIDE SEQUENCE [LARGE SCALE GENOMIC DNA]</scope>
    <source>
        <strain evidence="12">Foug A</strain>
    </source>
</reference>
<keyword evidence="7" id="KW-0238">DNA-binding</keyword>
<evidence type="ECO:0000256" key="2">
    <source>
        <dbReference type="ARBA" id="ARBA00004286"/>
    </source>
</evidence>
<keyword evidence="12" id="KW-1185">Reference proteome</keyword>
<comment type="subcellular location">
    <subcellularLocation>
        <location evidence="2">Chromosome</location>
    </subcellularLocation>
    <subcellularLocation>
        <location evidence="1 7">Nucleus</location>
    </subcellularLocation>
</comment>
<dbReference type="GO" id="GO:0003677">
    <property type="term" value="F:DNA binding"/>
    <property type="evidence" value="ECO:0007669"/>
    <property type="project" value="UniProtKB-KW"/>
</dbReference>
<dbReference type="GO" id="GO:0000786">
    <property type="term" value="C:nucleosome"/>
    <property type="evidence" value="ECO:0007669"/>
    <property type="project" value="UniProtKB-KW"/>
</dbReference>
<dbReference type="STRING" id="1036808.A0A0C3ERB5"/>
<dbReference type="Pfam" id="PF16211">
    <property type="entry name" value="Histone_H2A_C"/>
    <property type="match status" value="1"/>
</dbReference>
<name>A0A0C3ERB5_9AGAM</name>
<dbReference type="GO" id="GO:0005634">
    <property type="term" value="C:nucleus"/>
    <property type="evidence" value="ECO:0007669"/>
    <property type="project" value="UniProtKB-SubCell"/>
</dbReference>
<protein>
    <recommendedName>
        <fullName evidence="7">Histone H2A</fullName>
    </recommendedName>
</protein>
<dbReference type="InterPro" id="IPR007125">
    <property type="entry name" value="H2A/H2B/H3"/>
</dbReference>
<dbReference type="Gene3D" id="1.10.20.10">
    <property type="entry name" value="Histone, subunit A"/>
    <property type="match status" value="1"/>
</dbReference>
<feature type="domain" description="Core Histone H2A/H2B/H3" evidence="9">
    <location>
        <begin position="24"/>
        <end position="100"/>
    </location>
</feature>
<keyword evidence="5" id="KW-0007">Acetylation</keyword>
<organism evidence="11 12">
    <name type="scientific">Scleroderma citrinum Foug A</name>
    <dbReference type="NCBI Taxonomy" id="1036808"/>
    <lineage>
        <taxon>Eukaryota</taxon>
        <taxon>Fungi</taxon>
        <taxon>Dikarya</taxon>
        <taxon>Basidiomycota</taxon>
        <taxon>Agaricomycotina</taxon>
        <taxon>Agaricomycetes</taxon>
        <taxon>Agaricomycetidae</taxon>
        <taxon>Boletales</taxon>
        <taxon>Sclerodermatineae</taxon>
        <taxon>Sclerodermataceae</taxon>
        <taxon>Scleroderma</taxon>
    </lineage>
</organism>
<dbReference type="FunFam" id="1.10.20.10:FF:000103">
    <property type="entry name" value="Histone H2A type 1"/>
    <property type="match status" value="1"/>
</dbReference>
<dbReference type="AlphaFoldDB" id="A0A0C3ERB5"/>
<evidence type="ECO:0000256" key="4">
    <source>
        <dbReference type="ARBA" id="ARBA00022454"/>
    </source>
</evidence>
<dbReference type="SUPFAM" id="SSF47113">
    <property type="entry name" value="Histone-fold"/>
    <property type="match status" value="1"/>
</dbReference>
<comment type="subunit">
    <text evidence="7">The nucleosome is a histone octamer containing two molecules each of H2A, H2B, H3 and H4 assembled in one H3-H4 heterotetramer and two H2A-H2B heterodimers. The octamer wraps approximately 147 bp of DNA.</text>
</comment>
<dbReference type="SMART" id="SM00414">
    <property type="entry name" value="H2A"/>
    <property type="match status" value="1"/>
</dbReference>
<evidence type="ECO:0000256" key="6">
    <source>
        <dbReference type="ARBA" id="ARBA00023242"/>
    </source>
</evidence>
<dbReference type="PRINTS" id="PR00620">
    <property type="entry name" value="HISTONEH2A"/>
</dbReference>
<comment type="similarity">
    <text evidence="3 7">Belongs to the histone H2A family.</text>
</comment>
<dbReference type="InterPro" id="IPR032454">
    <property type="entry name" value="Histone_H2A_C"/>
</dbReference>
<evidence type="ECO:0000256" key="5">
    <source>
        <dbReference type="ARBA" id="ARBA00022990"/>
    </source>
</evidence>
<dbReference type="HOGENOM" id="CLU_062828_3_1_1"/>
<evidence type="ECO:0000313" key="11">
    <source>
        <dbReference type="EMBL" id="KIM70659.1"/>
    </source>
</evidence>
<dbReference type="GO" id="GO:0030527">
    <property type="term" value="F:structural constituent of chromatin"/>
    <property type="evidence" value="ECO:0007669"/>
    <property type="project" value="InterPro"/>
</dbReference>
<evidence type="ECO:0000313" key="12">
    <source>
        <dbReference type="Proteomes" id="UP000053989"/>
    </source>
</evidence>
<evidence type="ECO:0000256" key="7">
    <source>
        <dbReference type="RuleBase" id="RU003767"/>
    </source>
</evidence>
<sequence>MVSKRGKGGKGKVSSAKGKVKVEGKRISRSTQAGLQFPISRIHRSLRKTNIGKRIGSGAPVYLAAVLEYLTAEILELAGNAARDNKKRRINPRHIQLAVRNDEELNKLLGNVIISEGGVVPFINPALLPAKTKYKSRESQEV</sequence>
<feature type="domain" description="Histone H2A C-terminal" evidence="10">
    <location>
        <begin position="103"/>
        <end position="136"/>
    </location>
</feature>
<evidence type="ECO:0000259" key="10">
    <source>
        <dbReference type="Pfam" id="PF16211"/>
    </source>
</evidence>
<dbReference type="CDD" id="cd00074">
    <property type="entry name" value="HFD_H2A"/>
    <property type="match status" value="1"/>
</dbReference>
<evidence type="ECO:0000256" key="3">
    <source>
        <dbReference type="ARBA" id="ARBA00010691"/>
    </source>
</evidence>
<evidence type="ECO:0000259" key="9">
    <source>
        <dbReference type="Pfam" id="PF00125"/>
    </source>
</evidence>
<evidence type="ECO:0000256" key="8">
    <source>
        <dbReference type="SAM" id="MobiDB-lite"/>
    </source>
</evidence>
<gene>
    <name evidence="11" type="ORF">SCLCIDRAFT_12534</name>
</gene>
<dbReference type="InterPro" id="IPR002119">
    <property type="entry name" value="Histone_H2A"/>
</dbReference>
<dbReference type="InterPro" id="IPR009072">
    <property type="entry name" value="Histone-fold"/>
</dbReference>
<feature type="compositionally biased region" description="Basic residues" evidence="8">
    <location>
        <begin position="1"/>
        <end position="10"/>
    </location>
</feature>
<dbReference type="GO" id="GO:0046982">
    <property type="term" value="F:protein heterodimerization activity"/>
    <property type="evidence" value="ECO:0007669"/>
    <property type="project" value="InterPro"/>
</dbReference>
<evidence type="ECO:0000256" key="1">
    <source>
        <dbReference type="ARBA" id="ARBA00004123"/>
    </source>
</evidence>
<dbReference type="PANTHER" id="PTHR23430">
    <property type="entry name" value="HISTONE H2A"/>
    <property type="match status" value="1"/>
</dbReference>
<accession>A0A0C3ERB5</accession>
<dbReference type="InParanoid" id="A0A0C3ERB5"/>
<keyword evidence="4 7" id="KW-0158">Chromosome</keyword>
<dbReference type="Pfam" id="PF00125">
    <property type="entry name" value="Histone"/>
    <property type="match status" value="1"/>
</dbReference>
<dbReference type="Proteomes" id="UP000053989">
    <property type="component" value="Unassembled WGS sequence"/>
</dbReference>